<evidence type="ECO:0000256" key="1">
    <source>
        <dbReference type="ARBA" id="ARBA00022679"/>
    </source>
</evidence>
<protein>
    <submittedName>
        <fullName evidence="4">GNAT family N-acetyltransferase</fullName>
    </submittedName>
</protein>
<evidence type="ECO:0000259" key="3">
    <source>
        <dbReference type="PROSITE" id="PS51186"/>
    </source>
</evidence>
<dbReference type="AlphaFoldDB" id="A0A396YXC7"/>
<dbReference type="Pfam" id="PF13673">
    <property type="entry name" value="Acetyltransf_10"/>
    <property type="match status" value="1"/>
</dbReference>
<evidence type="ECO:0000313" key="5">
    <source>
        <dbReference type="Proteomes" id="UP000265798"/>
    </source>
</evidence>
<reference evidence="5" key="1">
    <citation type="submission" date="2018-05" db="EMBL/GenBank/DDBJ databases">
        <title>Leptospira yasudae sp. nov. and Leptospira stimsonii sp. nov., two pathogenic species of the genus Leptospira isolated from environmental sources.</title>
        <authorList>
            <person name="Casanovas-Massana A."/>
            <person name="Hamond C."/>
            <person name="Santos L.A."/>
            <person name="Hacker K.P."/>
            <person name="Balassiano I."/>
            <person name="Medeiros M.A."/>
            <person name="Reis M.G."/>
            <person name="Ko A.I."/>
            <person name="Wunder E.A."/>
        </authorList>
    </citation>
    <scope>NUCLEOTIDE SEQUENCE [LARGE SCALE GENOMIC DNA]</scope>
    <source>
        <strain evidence="5">Yale</strain>
    </source>
</reference>
<dbReference type="Gene3D" id="3.40.630.30">
    <property type="match status" value="1"/>
</dbReference>
<dbReference type="Proteomes" id="UP000265798">
    <property type="component" value="Unassembled WGS sequence"/>
</dbReference>
<accession>A0A396YXC7</accession>
<keyword evidence="1 4" id="KW-0808">Transferase</keyword>
<dbReference type="InterPro" id="IPR016181">
    <property type="entry name" value="Acyl_CoA_acyltransferase"/>
</dbReference>
<comment type="caution">
    <text evidence="4">The sequence shown here is derived from an EMBL/GenBank/DDBJ whole genome shotgun (WGS) entry which is preliminary data.</text>
</comment>
<dbReference type="CDD" id="cd04301">
    <property type="entry name" value="NAT_SF"/>
    <property type="match status" value="1"/>
</dbReference>
<dbReference type="EMBL" id="QHCT01000005">
    <property type="protein sequence ID" value="RHX87235.1"/>
    <property type="molecule type" value="Genomic_DNA"/>
</dbReference>
<gene>
    <name evidence="4" type="ORF">DLM75_17165</name>
</gene>
<organism evidence="4 5">
    <name type="scientific">Leptospira stimsonii</name>
    <dbReference type="NCBI Taxonomy" id="2202203"/>
    <lineage>
        <taxon>Bacteria</taxon>
        <taxon>Pseudomonadati</taxon>
        <taxon>Spirochaetota</taxon>
        <taxon>Spirochaetia</taxon>
        <taxon>Leptospirales</taxon>
        <taxon>Leptospiraceae</taxon>
        <taxon>Leptospira</taxon>
    </lineage>
</organism>
<evidence type="ECO:0000313" key="4">
    <source>
        <dbReference type="EMBL" id="RHX87235.1"/>
    </source>
</evidence>
<dbReference type="PANTHER" id="PTHR43800:SF1">
    <property type="entry name" value="PEPTIDYL-LYSINE N-ACETYLTRANSFERASE YJAB"/>
    <property type="match status" value="1"/>
</dbReference>
<dbReference type="GO" id="GO:0016747">
    <property type="term" value="F:acyltransferase activity, transferring groups other than amino-acyl groups"/>
    <property type="evidence" value="ECO:0007669"/>
    <property type="project" value="InterPro"/>
</dbReference>
<proteinExistence type="predicted"/>
<dbReference type="OrthoDB" id="9789605at2"/>
<name>A0A396YXC7_9LEPT</name>
<dbReference type="PROSITE" id="PS51186">
    <property type="entry name" value="GNAT"/>
    <property type="match status" value="1"/>
</dbReference>
<keyword evidence="2" id="KW-0012">Acyltransferase</keyword>
<evidence type="ECO:0000256" key="2">
    <source>
        <dbReference type="ARBA" id="ARBA00023315"/>
    </source>
</evidence>
<dbReference type="SUPFAM" id="SSF55729">
    <property type="entry name" value="Acyl-CoA N-acyltransferases (Nat)"/>
    <property type="match status" value="1"/>
</dbReference>
<dbReference type="InterPro" id="IPR000182">
    <property type="entry name" value="GNAT_dom"/>
</dbReference>
<sequence length="161" mass="18953">MAPNNQKPEEVEQIGFEIRPYEEKYREQMILLWERSVRATHDFVSGEDIEYFKSLVQNIDFNSFQVYCCLQKNQIVVGFIGVDEHRIEMFFLEPDFIGKGIGKLLIEFALSELGVTEVDVNEQNVNAVKFYSKFGFRTYDRTELDPEGKKYPILKMRLSLF</sequence>
<dbReference type="PANTHER" id="PTHR43800">
    <property type="entry name" value="PEPTIDYL-LYSINE N-ACETYLTRANSFERASE YJAB"/>
    <property type="match status" value="1"/>
</dbReference>
<dbReference type="RefSeq" id="WP_118969740.1">
    <property type="nucleotide sequence ID" value="NZ_QHCT01000005.1"/>
</dbReference>
<feature type="domain" description="N-acetyltransferase" evidence="3">
    <location>
        <begin position="16"/>
        <end position="157"/>
    </location>
</feature>